<dbReference type="Proteomes" id="UP001183535">
    <property type="component" value="Unassembled WGS sequence"/>
</dbReference>
<evidence type="ECO:0000313" key="2">
    <source>
        <dbReference type="EMBL" id="MDT0433605.1"/>
    </source>
</evidence>
<evidence type="ECO:0000259" key="1">
    <source>
        <dbReference type="PROSITE" id="PS50943"/>
    </source>
</evidence>
<dbReference type="AlphaFoldDB" id="A0ABD5EH46"/>
<dbReference type="InterPro" id="IPR011990">
    <property type="entry name" value="TPR-like_helical_dom_sf"/>
</dbReference>
<proteinExistence type="predicted"/>
<dbReference type="Gene3D" id="1.25.40.10">
    <property type="entry name" value="Tetratricopeptide repeat domain"/>
    <property type="match status" value="1"/>
</dbReference>
<dbReference type="InterPro" id="IPR010982">
    <property type="entry name" value="Lambda_DNA-bd_dom_sf"/>
</dbReference>
<dbReference type="CDD" id="cd00093">
    <property type="entry name" value="HTH_XRE"/>
    <property type="match status" value="1"/>
</dbReference>
<sequence length="405" mass="42819">MLSQPAFGRLLRRLRAERGLSQADLVGPGVSASYVSRLESGGRAATATAAAHLARRLEVDVDVFTASDDTDRAVALLATGMAALADGDADTAVRELTEAARVAVEDEPEPGWQILWHLATAHARLGDHEAQREVLRRLRPLLTGRGMDVPESHVLAALAECDRILGDVDSAVLLAREALALAGDEGAGRTEALLVLTAAEVEAGRFTDAAEHAGLALARTAGGGGPQRTRALWTAATVHARRGAEEESLALLEEAVAGADARADLLAWAGLRLAQVTQHLRVHGTLDPQAAVRFEEARSALRMIGLPQHLTQAQALQARIAFHDGDFTTAAQLARAVVDEPGALGFHDRVRTEILLHQAEAADGSFDTAVSELRRIADEVTRSGNLDLAAEAWKALAECAVVRGS</sequence>
<dbReference type="Gene3D" id="1.10.260.40">
    <property type="entry name" value="lambda repressor-like DNA-binding domains"/>
    <property type="match status" value="1"/>
</dbReference>
<dbReference type="Pfam" id="PF13560">
    <property type="entry name" value="HTH_31"/>
    <property type="match status" value="1"/>
</dbReference>
<dbReference type="SUPFAM" id="SSF47413">
    <property type="entry name" value="lambda repressor-like DNA-binding domains"/>
    <property type="match status" value="1"/>
</dbReference>
<evidence type="ECO:0000313" key="3">
    <source>
        <dbReference type="Proteomes" id="UP001183535"/>
    </source>
</evidence>
<protein>
    <submittedName>
        <fullName evidence="2">Helix-turn-helix transcriptional regulator</fullName>
    </submittedName>
</protein>
<dbReference type="InterPro" id="IPR001387">
    <property type="entry name" value="Cro/C1-type_HTH"/>
</dbReference>
<accession>A0ABD5EH46</accession>
<comment type="caution">
    <text evidence="2">The sequence shown here is derived from an EMBL/GenBank/DDBJ whole genome shotgun (WGS) entry which is preliminary data.</text>
</comment>
<feature type="domain" description="HTH cro/C1-type" evidence="1">
    <location>
        <begin position="11"/>
        <end position="64"/>
    </location>
</feature>
<dbReference type="RefSeq" id="WP_093831022.1">
    <property type="nucleotide sequence ID" value="NZ_JAVRES010000001.1"/>
</dbReference>
<reference evidence="3" key="1">
    <citation type="submission" date="2023-07" db="EMBL/GenBank/DDBJ databases">
        <title>30 novel species of actinomycetes from the DSMZ collection.</title>
        <authorList>
            <person name="Nouioui I."/>
        </authorList>
    </citation>
    <scope>NUCLEOTIDE SEQUENCE [LARGE SCALE GENOMIC DNA]</scope>
    <source>
        <strain evidence="3">DSM 41981</strain>
    </source>
</reference>
<organism evidence="2 3">
    <name type="scientific">Streptomyces doudnae</name>
    <dbReference type="NCBI Taxonomy" id="3075536"/>
    <lineage>
        <taxon>Bacteria</taxon>
        <taxon>Bacillati</taxon>
        <taxon>Actinomycetota</taxon>
        <taxon>Actinomycetes</taxon>
        <taxon>Kitasatosporales</taxon>
        <taxon>Streptomycetaceae</taxon>
        <taxon>Streptomyces</taxon>
    </lineage>
</organism>
<dbReference type="PROSITE" id="PS50943">
    <property type="entry name" value="HTH_CROC1"/>
    <property type="match status" value="1"/>
</dbReference>
<gene>
    <name evidence="2" type="ORF">RM877_02810</name>
</gene>
<dbReference type="SUPFAM" id="SSF48452">
    <property type="entry name" value="TPR-like"/>
    <property type="match status" value="1"/>
</dbReference>
<name>A0ABD5EH46_9ACTN</name>
<dbReference type="SMART" id="SM00530">
    <property type="entry name" value="HTH_XRE"/>
    <property type="match status" value="1"/>
</dbReference>
<dbReference type="EMBL" id="JAVRES010000001">
    <property type="protein sequence ID" value="MDT0433605.1"/>
    <property type="molecule type" value="Genomic_DNA"/>
</dbReference>
<keyword evidence="3" id="KW-1185">Reference proteome</keyword>